<sequence length="890" mass="100073">MSFFGTLRKVRKGKQPSEHNFEKTLQKIQEDFSPSLSLSSSTPNLNKIQRIGGSSGSSIKSSRNRSSNSALNVTTDDDDDSRSTGADSVETSTSSENPNRSQSPNYRRPSFSFTTGKLSSFVANAKSRGKVKRPRFQGSSPILFKSQSFFNDIDENSVSVHTSWQSIEEDPDSEESMRRNSSGSVQINLKWREAVEKRAMSITRRSSEERKRDELIIQGVKKFNRDPKRGMEFLVKNLFVGESPEDHARFLKNTENLSKTSIGTFLGEHDQFNQDVLAAFVRLHEFTEEHLVASLRKFLASFRLPGEAQKIDRMMEAFASHYCSQNPNVFSNSDTCYLLSYALIMLNTTLHNPNVKDKPTLERFINMNRDIDDGKSLDPKLLVSLYESIRNEQFQIIHEDGNTDLKLTFMNADINGWLWKQGAKYKNWKRRWFVLNNNCLYYFMHQKDKVPRSIIPLENIHASEVRTHGKYFIFTLTKSSSNGSESIKSCKTLSDGTIISIIKVTVRAFKSSELQSAMGSHSEFVLGAETVQERDEWVEAIQQNSSFDQYYTLLQEKKRKMAEIQANTLRRDKSGRSHKPVAIRKSQISMPVTRPKTEHGNLLLVEQQSFDSTGESEYNEDFHGHYPNITGSDHDQSVGAPENEDFSIGNESSDSESQDSKMDSSSCVSDDKTSLPVICISCPENNDEINFPIIYPSGAERNEINFASSYSREETPPEASDNVIAEPSNTCDNISLNVPNVIEECSAPLETSFGHPDQECIEERHVSALPLLETSISFPNLDDTDDSSSPTLLLLETSVSSASLNDRRDYPASDLPLLETSVSSPCLLEEHSVESDSDCVISQVSVPKIVSTVIKRDEISLRDHRQNSQTNEHPTSVVLDFAVTATSSVC</sequence>
<dbReference type="AlphaFoldDB" id="A0A8J2JHK2"/>
<gene>
    <name evidence="4" type="ORF">AFUS01_LOCUS9190</name>
</gene>
<dbReference type="CDD" id="cd00171">
    <property type="entry name" value="Sec7"/>
    <property type="match status" value="1"/>
</dbReference>
<dbReference type="PANTHER" id="PTHR10663">
    <property type="entry name" value="GUANYL-NUCLEOTIDE EXCHANGE FACTOR"/>
    <property type="match status" value="1"/>
</dbReference>
<reference evidence="4" key="1">
    <citation type="submission" date="2021-06" db="EMBL/GenBank/DDBJ databases">
        <authorList>
            <person name="Hodson N. C."/>
            <person name="Mongue J. A."/>
            <person name="Jaron S. K."/>
        </authorList>
    </citation>
    <scope>NUCLEOTIDE SEQUENCE</scope>
</reference>
<feature type="compositionally biased region" description="Basic and acidic residues" evidence="1">
    <location>
        <begin position="15"/>
        <end position="30"/>
    </location>
</feature>
<dbReference type="InterPro" id="IPR001849">
    <property type="entry name" value="PH_domain"/>
</dbReference>
<evidence type="ECO:0000256" key="1">
    <source>
        <dbReference type="SAM" id="MobiDB-lite"/>
    </source>
</evidence>
<dbReference type="FunFam" id="1.10.1000.11:FF:000002">
    <property type="entry name" value="Cytohesin 1"/>
    <property type="match status" value="1"/>
</dbReference>
<dbReference type="PANTHER" id="PTHR10663:SF402">
    <property type="entry name" value="MIP16918P"/>
    <property type="match status" value="1"/>
</dbReference>
<feature type="domain" description="PH" evidence="2">
    <location>
        <begin position="411"/>
        <end position="546"/>
    </location>
</feature>
<dbReference type="SMART" id="SM00222">
    <property type="entry name" value="Sec7"/>
    <property type="match status" value="1"/>
</dbReference>
<dbReference type="PROSITE" id="PS50003">
    <property type="entry name" value="PH_DOMAIN"/>
    <property type="match status" value="1"/>
</dbReference>
<dbReference type="InterPro" id="IPR000904">
    <property type="entry name" value="Sec7_dom"/>
</dbReference>
<dbReference type="Pfam" id="PF01369">
    <property type="entry name" value="Sec7"/>
    <property type="match status" value="1"/>
</dbReference>
<feature type="region of interest" description="Disordered" evidence="1">
    <location>
        <begin position="1"/>
        <end position="112"/>
    </location>
</feature>
<dbReference type="SMART" id="SM00233">
    <property type="entry name" value="PH"/>
    <property type="match status" value="1"/>
</dbReference>
<feature type="region of interest" description="Disordered" evidence="1">
    <location>
        <begin position="569"/>
        <end position="597"/>
    </location>
</feature>
<keyword evidence="5" id="KW-1185">Reference proteome</keyword>
<dbReference type="GO" id="GO:0005085">
    <property type="term" value="F:guanyl-nucleotide exchange factor activity"/>
    <property type="evidence" value="ECO:0007669"/>
    <property type="project" value="InterPro"/>
</dbReference>
<evidence type="ECO:0000259" key="3">
    <source>
        <dbReference type="PROSITE" id="PS50190"/>
    </source>
</evidence>
<protein>
    <submittedName>
        <fullName evidence="4">Uncharacterized protein</fullName>
    </submittedName>
</protein>
<proteinExistence type="predicted"/>
<name>A0A8J2JHK2_9HEXA</name>
<feature type="compositionally biased region" description="Polar residues" evidence="1">
    <location>
        <begin position="89"/>
        <end position="112"/>
    </location>
</feature>
<feature type="region of interest" description="Disordered" evidence="1">
    <location>
        <begin position="613"/>
        <end position="671"/>
    </location>
</feature>
<evidence type="ECO:0000259" key="2">
    <source>
        <dbReference type="PROSITE" id="PS50003"/>
    </source>
</evidence>
<accession>A0A8J2JHK2</accession>
<dbReference type="EMBL" id="CAJVCH010065482">
    <property type="protein sequence ID" value="CAG7719891.1"/>
    <property type="molecule type" value="Genomic_DNA"/>
</dbReference>
<feature type="domain" description="SEC7" evidence="3">
    <location>
        <begin position="205"/>
        <end position="392"/>
    </location>
</feature>
<evidence type="ECO:0000313" key="5">
    <source>
        <dbReference type="Proteomes" id="UP000708208"/>
    </source>
</evidence>
<dbReference type="Pfam" id="PF00169">
    <property type="entry name" value="PH"/>
    <property type="match status" value="1"/>
</dbReference>
<dbReference type="GO" id="GO:0032012">
    <property type="term" value="P:regulation of ARF protein signal transduction"/>
    <property type="evidence" value="ECO:0007669"/>
    <property type="project" value="InterPro"/>
</dbReference>
<dbReference type="PROSITE" id="PS50190">
    <property type="entry name" value="SEC7"/>
    <property type="match status" value="1"/>
</dbReference>
<evidence type="ECO:0000313" key="4">
    <source>
        <dbReference type="EMBL" id="CAG7719891.1"/>
    </source>
</evidence>
<organism evidence="4 5">
    <name type="scientific">Allacma fusca</name>
    <dbReference type="NCBI Taxonomy" id="39272"/>
    <lineage>
        <taxon>Eukaryota</taxon>
        <taxon>Metazoa</taxon>
        <taxon>Ecdysozoa</taxon>
        <taxon>Arthropoda</taxon>
        <taxon>Hexapoda</taxon>
        <taxon>Collembola</taxon>
        <taxon>Symphypleona</taxon>
        <taxon>Sminthuridae</taxon>
        <taxon>Allacma</taxon>
    </lineage>
</organism>
<dbReference type="Proteomes" id="UP000708208">
    <property type="component" value="Unassembled WGS sequence"/>
</dbReference>
<dbReference type="OrthoDB" id="430364at2759"/>
<feature type="compositionally biased region" description="Low complexity" evidence="1">
    <location>
        <begin position="33"/>
        <end position="69"/>
    </location>
</feature>
<comment type="caution">
    <text evidence="4">The sequence shown here is derived from an EMBL/GenBank/DDBJ whole genome shotgun (WGS) entry which is preliminary data.</text>
</comment>